<evidence type="ECO:0000256" key="1">
    <source>
        <dbReference type="ARBA" id="ARBA00023002"/>
    </source>
</evidence>
<evidence type="ECO:0000259" key="4">
    <source>
        <dbReference type="Pfam" id="PF02826"/>
    </source>
</evidence>
<dbReference type="Proteomes" id="UP001302249">
    <property type="component" value="Chromosome"/>
</dbReference>
<dbReference type="InterPro" id="IPR036291">
    <property type="entry name" value="NAD(P)-bd_dom_sf"/>
</dbReference>
<gene>
    <name evidence="5" type="ORF">RPR59_07885</name>
</gene>
<evidence type="ECO:0000256" key="2">
    <source>
        <dbReference type="RuleBase" id="RU003719"/>
    </source>
</evidence>
<proteinExistence type="inferred from homology"/>
<dbReference type="CDD" id="cd05301">
    <property type="entry name" value="GDH"/>
    <property type="match status" value="1"/>
</dbReference>
<dbReference type="RefSeq" id="WP_313912810.1">
    <property type="nucleotide sequence ID" value="NZ_CP135076.1"/>
</dbReference>
<dbReference type="InterPro" id="IPR006140">
    <property type="entry name" value="D-isomer_DH_NAD-bd"/>
</dbReference>
<name>A0ABZ0B4U3_9SPHN</name>
<reference evidence="5 6" key="1">
    <citation type="submission" date="2023-09" db="EMBL/GenBank/DDBJ databases">
        <authorList>
            <person name="Rey-Velasco X."/>
        </authorList>
    </citation>
    <scope>NUCLEOTIDE SEQUENCE [LARGE SCALE GENOMIC DNA]</scope>
    <source>
        <strain evidence="5 6">W311</strain>
    </source>
</reference>
<dbReference type="EC" id="1.1.1.-" evidence="5"/>
<comment type="similarity">
    <text evidence="2">Belongs to the D-isomer specific 2-hydroxyacid dehydrogenase family.</text>
</comment>
<dbReference type="InterPro" id="IPR050223">
    <property type="entry name" value="D-isomer_2-hydroxyacid_DH"/>
</dbReference>
<feature type="domain" description="D-isomer specific 2-hydroxyacid dehydrogenase catalytic" evidence="3">
    <location>
        <begin position="8"/>
        <end position="323"/>
    </location>
</feature>
<dbReference type="Gene3D" id="3.40.50.720">
    <property type="entry name" value="NAD(P)-binding Rossmann-like Domain"/>
    <property type="match status" value="2"/>
</dbReference>
<accession>A0ABZ0B4U3</accession>
<keyword evidence="6" id="KW-1185">Reference proteome</keyword>
<dbReference type="EMBL" id="CP135076">
    <property type="protein sequence ID" value="WNO52402.1"/>
    <property type="molecule type" value="Genomic_DNA"/>
</dbReference>
<dbReference type="SUPFAM" id="SSF52283">
    <property type="entry name" value="Formate/glycerate dehydrogenase catalytic domain-like"/>
    <property type="match status" value="1"/>
</dbReference>
<dbReference type="Pfam" id="PF00389">
    <property type="entry name" value="2-Hacid_dh"/>
    <property type="match status" value="1"/>
</dbReference>
<protein>
    <submittedName>
        <fullName evidence="5">D-glycerate dehydrogenase</fullName>
        <ecNumber evidence="5">1.1.1.-</ecNumber>
    </submittedName>
</protein>
<evidence type="ECO:0000313" key="6">
    <source>
        <dbReference type="Proteomes" id="UP001302249"/>
    </source>
</evidence>
<dbReference type="InterPro" id="IPR006139">
    <property type="entry name" value="D-isomer_2_OHA_DH_cat_dom"/>
</dbReference>
<dbReference type="Pfam" id="PF02826">
    <property type="entry name" value="2-Hacid_dh_C"/>
    <property type="match status" value="1"/>
</dbReference>
<keyword evidence="1 2" id="KW-0560">Oxidoreductase</keyword>
<sequence>MTAMPKLLVTRRLPEPVEAHLAERYETTLNPGDTPLDRAALADAMTRYDAILPTITDRIDTDILTTRGACVKILANYGAGFEHIDLDAARAAGIAVTNTPDVLTDATAELAITLMLMAARRAGEGERELRRGDWTGWRPTHMIGRSIEGKTLGLVGFGRIAQATAKRARDGFGMTIRYYSRSRAPAKIEDALDARCADDLEALAAEADILSLHTPGGAATHHLIDAALIARMPRHAILVNTARGPVVDEQALAAALAEGRIAGAGLDVYEDEPRVHPLLAAQERAVLLPHLGSATIESRTAMGMRAADNLHAFFAGRALPDRVA</sequence>
<dbReference type="SUPFAM" id="SSF51735">
    <property type="entry name" value="NAD(P)-binding Rossmann-fold domains"/>
    <property type="match status" value="1"/>
</dbReference>
<organism evidence="5 6">
    <name type="scientific">Stakelama saccharophila</name>
    <dbReference type="NCBI Taxonomy" id="3075605"/>
    <lineage>
        <taxon>Bacteria</taxon>
        <taxon>Pseudomonadati</taxon>
        <taxon>Pseudomonadota</taxon>
        <taxon>Alphaproteobacteria</taxon>
        <taxon>Sphingomonadales</taxon>
        <taxon>Sphingomonadaceae</taxon>
        <taxon>Stakelama</taxon>
    </lineage>
</organism>
<dbReference type="PANTHER" id="PTHR10996:SF283">
    <property type="entry name" value="GLYOXYLATE_HYDROXYPYRUVATE REDUCTASE B"/>
    <property type="match status" value="1"/>
</dbReference>
<dbReference type="GO" id="GO:0016491">
    <property type="term" value="F:oxidoreductase activity"/>
    <property type="evidence" value="ECO:0007669"/>
    <property type="project" value="UniProtKB-KW"/>
</dbReference>
<feature type="domain" description="D-isomer specific 2-hydroxyacid dehydrogenase NAD-binding" evidence="4">
    <location>
        <begin position="112"/>
        <end position="292"/>
    </location>
</feature>
<dbReference type="PANTHER" id="PTHR10996">
    <property type="entry name" value="2-HYDROXYACID DEHYDROGENASE-RELATED"/>
    <property type="match status" value="1"/>
</dbReference>
<evidence type="ECO:0000259" key="3">
    <source>
        <dbReference type="Pfam" id="PF00389"/>
    </source>
</evidence>
<evidence type="ECO:0000313" key="5">
    <source>
        <dbReference type="EMBL" id="WNO52402.1"/>
    </source>
</evidence>